<dbReference type="CDD" id="cd06575">
    <property type="entry name" value="PASTA_Pbp2x-like_2"/>
    <property type="match status" value="1"/>
</dbReference>
<keyword evidence="9 15" id="KW-1133">Transmembrane helix</keyword>
<evidence type="ECO:0000256" key="7">
    <source>
        <dbReference type="ARBA" id="ARBA00022960"/>
    </source>
</evidence>
<keyword evidence="4" id="KW-0132">Cell division</keyword>
<dbReference type="PANTHER" id="PTHR30627">
    <property type="entry name" value="PEPTIDOGLYCAN D,D-TRANSPEPTIDASE"/>
    <property type="match status" value="1"/>
</dbReference>
<evidence type="ECO:0000256" key="11">
    <source>
        <dbReference type="ARBA" id="ARBA00023251"/>
    </source>
</evidence>
<dbReference type="InterPro" id="IPR005311">
    <property type="entry name" value="PBP_dimer"/>
</dbReference>
<name>A0A1L8QRV9_9ENTE</name>
<dbReference type="FunFam" id="3.40.710.10:FF:000095">
    <property type="entry name" value="Penicillin-binding protein 2x"/>
    <property type="match status" value="1"/>
</dbReference>
<evidence type="ECO:0000256" key="1">
    <source>
        <dbReference type="ARBA" id="ARBA00004162"/>
    </source>
</evidence>
<dbReference type="GO" id="GO:0009252">
    <property type="term" value="P:peptidoglycan biosynthetic process"/>
    <property type="evidence" value="ECO:0007669"/>
    <property type="project" value="UniProtKB-KW"/>
</dbReference>
<dbReference type="Gene3D" id="3.90.1310.10">
    <property type="entry name" value="Penicillin-binding protein 2a (Domain 2)"/>
    <property type="match status" value="1"/>
</dbReference>
<dbReference type="SUPFAM" id="SSF56519">
    <property type="entry name" value="Penicillin binding protein dimerisation domain"/>
    <property type="match status" value="1"/>
</dbReference>
<dbReference type="Proteomes" id="UP000182149">
    <property type="component" value="Unassembled WGS sequence"/>
</dbReference>
<dbReference type="EMBL" id="JXKD01000009">
    <property type="protein sequence ID" value="OJG10255.1"/>
    <property type="molecule type" value="Genomic_DNA"/>
</dbReference>
<dbReference type="InterPro" id="IPR050515">
    <property type="entry name" value="Beta-lactam/transpept"/>
</dbReference>
<dbReference type="SUPFAM" id="SSF54184">
    <property type="entry name" value="Penicillin-binding protein 2x (pbp-2x), c-terminal domain"/>
    <property type="match status" value="2"/>
</dbReference>
<feature type="domain" description="PASTA" evidence="16">
    <location>
        <begin position="673"/>
        <end position="731"/>
    </location>
</feature>
<dbReference type="Gene3D" id="3.30.70.2110">
    <property type="match status" value="1"/>
</dbReference>
<keyword evidence="3" id="KW-1003">Cell membrane</keyword>
<reference evidence="17 18" key="1">
    <citation type="submission" date="2014-12" db="EMBL/GenBank/DDBJ databases">
        <title>Draft genome sequences of 29 type strains of Enterococci.</title>
        <authorList>
            <person name="Zhong Z."/>
            <person name="Sun Z."/>
            <person name="Liu W."/>
            <person name="Zhang W."/>
            <person name="Zhang H."/>
        </authorList>
    </citation>
    <scope>NUCLEOTIDE SEQUENCE [LARGE SCALE GENOMIC DNA]</scope>
    <source>
        <strain evidence="17 18">DSM 17690</strain>
    </source>
</reference>
<sequence length="733" mass="81051">MMKKIKRYFTNNKLSPKNNRKKVGIILFTTSIGLFFLFVSRLSYIVLVGDVAGTALEDKVASLYEGEKVVKAKRGTIYDRNGVVIAEDATSYSAFAILSTSYMSGNKKLYAQEKDFEKIATILVDVLGEKVKKATIIDVLTEGVKNDKWQVDIPNGKGITLQQRQAIEAAMEKQDLVGIDFNEHPSRIYPNGIFASHFIGFADIQVEDGQEELQGGFGLEAAYDDILKGTDGEIVFQKDNFQNPLPGTVAESIPAQDGQDITTTLDSRLQSYLEMLMDEAWEEAEPEYLTAVLVKSDTNEIISLAQRPTFNPETKDGINEKDFLWQNLFVEETYEPGSTIKILTVAGAMDQGIFDPNEQFTPGKMELIDAEIRDWDINIGAKPVLTMRQALSWSSNVGMVKLEQRMPERWQQYLQEFGFGQTTQSNLFGEARGLLPEDNIVSQAMSSFGQGIAVTQFQMLQAFSAVANDGEMLRPSYIKKISGTQGEMVTQPEVVGNPITAQSARQVREYMRDVVESEEFGTAYNRYQVDGYTIAAKTGTAQVAEGGQYLEGDNTNLYSVVTMLPAEDPEYTLYITMKKPKEYSADTIPSIANPLLQRAMDLLEVDRVGMDDTASDQVTVADYRNLETSLATQDLSNNGLTPIVIGDGKKVVEQSSASNTVLLPGEKVLLLTDAKTKGMPDTTGWSKADLLKLANLLSMEVSFSGEGYSTKQSIEPGQVIEGDTLTFTLKKEN</sequence>
<comment type="caution">
    <text evidence="17">The sequence shown here is derived from an EMBL/GenBank/DDBJ whole genome shotgun (WGS) entry which is preliminary data.</text>
</comment>
<evidence type="ECO:0000313" key="17">
    <source>
        <dbReference type="EMBL" id="OJG10255.1"/>
    </source>
</evidence>
<evidence type="ECO:0000256" key="9">
    <source>
        <dbReference type="ARBA" id="ARBA00022989"/>
    </source>
</evidence>
<keyword evidence="13" id="KW-0961">Cell wall biogenesis/degradation</keyword>
<evidence type="ECO:0000256" key="8">
    <source>
        <dbReference type="ARBA" id="ARBA00022984"/>
    </source>
</evidence>
<dbReference type="SMART" id="SM00740">
    <property type="entry name" value="PASTA"/>
    <property type="match status" value="2"/>
</dbReference>
<dbReference type="SUPFAM" id="SSF56601">
    <property type="entry name" value="beta-lactamase/transpeptidase-like"/>
    <property type="match status" value="1"/>
</dbReference>
<dbReference type="Pfam" id="PF03793">
    <property type="entry name" value="PASTA"/>
    <property type="match status" value="1"/>
</dbReference>
<keyword evidence="5 15" id="KW-0812">Transmembrane</keyword>
<proteinExistence type="inferred from homology"/>
<comment type="similarity">
    <text evidence="2">Belongs to the transpeptidase family.</text>
</comment>
<dbReference type="Pfam" id="PF00905">
    <property type="entry name" value="Transpeptidase"/>
    <property type="match status" value="1"/>
</dbReference>
<evidence type="ECO:0000313" key="18">
    <source>
        <dbReference type="Proteomes" id="UP000182149"/>
    </source>
</evidence>
<dbReference type="GO" id="GO:0071555">
    <property type="term" value="P:cell wall organization"/>
    <property type="evidence" value="ECO:0007669"/>
    <property type="project" value="UniProtKB-KW"/>
</dbReference>
<evidence type="ECO:0000256" key="3">
    <source>
        <dbReference type="ARBA" id="ARBA00022475"/>
    </source>
</evidence>
<dbReference type="InterPro" id="IPR012338">
    <property type="entry name" value="Beta-lactam/transpept-like"/>
</dbReference>
<keyword evidence="6" id="KW-0677">Repeat</keyword>
<dbReference type="RefSeq" id="WP_071874975.1">
    <property type="nucleotide sequence ID" value="NZ_JBHSHF010000015.1"/>
</dbReference>
<dbReference type="Gene3D" id="3.40.710.10">
    <property type="entry name" value="DD-peptidase/beta-lactamase superfamily"/>
    <property type="match status" value="1"/>
</dbReference>
<evidence type="ECO:0000256" key="13">
    <source>
        <dbReference type="ARBA" id="ARBA00023316"/>
    </source>
</evidence>
<dbReference type="Gene3D" id="2.20.70.70">
    <property type="match status" value="1"/>
</dbReference>
<dbReference type="AlphaFoldDB" id="A0A1L8QRV9"/>
<keyword evidence="10 15" id="KW-0472">Membrane</keyword>
<organism evidence="17 18">
    <name type="scientific">Enterococcus aquimarinus</name>
    <dbReference type="NCBI Taxonomy" id="328396"/>
    <lineage>
        <taxon>Bacteria</taxon>
        <taxon>Bacillati</taxon>
        <taxon>Bacillota</taxon>
        <taxon>Bacilli</taxon>
        <taxon>Lactobacillales</taxon>
        <taxon>Enterococcaceae</taxon>
        <taxon>Enterococcus</taxon>
    </lineage>
</organism>
<dbReference type="OrthoDB" id="9804124at2"/>
<accession>A0A1L8QRV9</accession>
<keyword evidence="12" id="KW-0131">Cell cycle</keyword>
<dbReference type="STRING" id="328396.RU93_GL002280"/>
<dbReference type="InterPro" id="IPR036138">
    <property type="entry name" value="PBP_dimer_sf"/>
</dbReference>
<feature type="domain" description="PASTA" evidence="16">
    <location>
        <begin position="614"/>
        <end position="672"/>
    </location>
</feature>
<evidence type="ECO:0000256" key="2">
    <source>
        <dbReference type="ARBA" id="ARBA00007171"/>
    </source>
</evidence>
<dbReference type="CDD" id="cd06576">
    <property type="entry name" value="PASTA_Pbp2x-like_1"/>
    <property type="match status" value="1"/>
</dbReference>
<dbReference type="Pfam" id="PF03717">
    <property type="entry name" value="PBP_dimer"/>
    <property type="match status" value="1"/>
</dbReference>
<dbReference type="GO" id="GO:0008360">
    <property type="term" value="P:regulation of cell shape"/>
    <property type="evidence" value="ECO:0007669"/>
    <property type="project" value="UniProtKB-KW"/>
</dbReference>
<evidence type="ECO:0000259" key="16">
    <source>
        <dbReference type="PROSITE" id="PS51178"/>
    </source>
</evidence>
<dbReference type="InterPro" id="IPR001460">
    <property type="entry name" value="PCN-bd_Tpept"/>
</dbReference>
<dbReference type="InterPro" id="IPR005543">
    <property type="entry name" value="PASTA_dom"/>
</dbReference>
<evidence type="ECO:0000256" key="15">
    <source>
        <dbReference type="SAM" id="Phobius"/>
    </source>
</evidence>
<evidence type="ECO:0000256" key="12">
    <source>
        <dbReference type="ARBA" id="ARBA00023306"/>
    </source>
</evidence>
<keyword evidence="7" id="KW-0133">Cell shape</keyword>
<keyword evidence="8" id="KW-0573">Peptidoglycan synthesis</keyword>
<gene>
    <name evidence="17" type="ORF">RU93_GL002280</name>
</gene>
<dbReference type="GO" id="GO:0005886">
    <property type="term" value="C:plasma membrane"/>
    <property type="evidence" value="ECO:0007669"/>
    <property type="project" value="UniProtKB-SubCell"/>
</dbReference>
<dbReference type="GO" id="GO:0046677">
    <property type="term" value="P:response to antibiotic"/>
    <property type="evidence" value="ECO:0007669"/>
    <property type="project" value="UniProtKB-KW"/>
</dbReference>
<evidence type="ECO:0000256" key="14">
    <source>
        <dbReference type="ARBA" id="ARBA00055980"/>
    </source>
</evidence>
<dbReference type="GO" id="GO:0008658">
    <property type="term" value="F:penicillin binding"/>
    <property type="evidence" value="ECO:0007669"/>
    <property type="project" value="InterPro"/>
</dbReference>
<keyword evidence="18" id="KW-1185">Reference proteome</keyword>
<dbReference type="GO" id="GO:0051301">
    <property type="term" value="P:cell division"/>
    <property type="evidence" value="ECO:0007669"/>
    <property type="project" value="UniProtKB-KW"/>
</dbReference>
<evidence type="ECO:0000256" key="5">
    <source>
        <dbReference type="ARBA" id="ARBA00022692"/>
    </source>
</evidence>
<keyword evidence="11" id="KW-0046">Antibiotic resistance</keyword>
<dbReference type="PANTHER" id="PTHR30627:SF26">
    <property type="entry name" value="PENICILLIN-BINDING PROTEIN 2B"/>
    <property type="match status" value="1"/>
</dbReference>
<evidence type="ECO:0000256" key="4">
    <source>
        <dbReference type="ARBA" id="ARBA00022618"/>
    </source>
</evidence>
<dbReference type="PROSITE" id="PS51178">
    <property type="entry name" value="PASTA"/>
    <property type="match status" value="2"/>
</dbReference>
<evidence type="ECO:0000256" key="10">
    <source>
        <dbReference type="ARBA" id="ARBA00023136"/>
    </source>
</evidence>
<feature type="transmembrane region" description="Helical" evidence="15">
    <location>
        <begin position="23"/>
        <end position="47"/>
    </location>
</feature>
<comment type="function">
    <text evidence="14">A transpeptidase that forms peptide cross-links between adjacent glycan strands in cell wall peptidoglycan (PG). Part of the divisome machinery that synthesizes the septal cross wall. Beta-lactams inactivate the PBPs by acylating an essential serine residue in the active site of these proteins.</text>
</comment>
<protein>
    <recommendedName>
        <fullName evidence="16">PASTA domain-containing protein</fullName>
    </recommendedName>
</protein>
<comment type="subcellular location">
    <subcellularLocation>
        <location evidence="1">Cell membrane</location>
        <topology evidence="1">Single-pass membrane protein</topology>
    </subcellularLocation>
</comment>
<evidence type="ECO:0000256" key="6">
    <source>
        <dbReference type="ARBA" id="ARBA00022737"/>
    </source>
</evidence>